<accession>X0U2B1</accession>
<proteinExistence type="predicted"/>
<dbReference type="Gene3D" id="1.10.1520.20">
    <property type="entry name" value="Ribonuclease III"/>
    <property type="match status" value="1"/>
</dbReference>
<sequence length="136" mass="15224">MWESFVEHKNVESIMHDKGLAKVGDGLVNLCYSLAKSLVLGYPTGEKVRDSVLARAIRATSVYRYMNRRTDAGKAGDAYEAIMAYLWMTEKITISDMVASLSESLEIDNTTSRKKEGEIAALSFQKFLESNIEHLP</sequence>
<dbReference type="GO" id="GO:0006396">
    <property type="term" value="P:RNA processing"/>
    <property type="evidence" value="ECO:0007669"/>
    <property type="project" value="InterPro"/>
</dbReference>
<dbReference type="EMBL" id="BARS01011764">
    <property type="protein sequence ID" value="GAF93486.1"/>
    <property type="molecule type" value="Genomic_DNA"/>
</dbReference>
<evidence type="ECO:0000313" key="1">
    <source>
        <dbReference type="EMBL" id="GAF93486.1"/>
    </source>
</evidence>
<dbReference type="AlphaFoldDB" id="X0U2B1"/>
<protein>
    <submittedName>
        <fullName evidence="1">Uncharacterized protein</fullName>
    </submittedName>
</protein>
<reference evidence="1" key="1">
    <citation type="journal article" date="2014" name="Front. Microbiol.">
        <title>High frequency of phylogenetically diverse reductive dehalogenase-homologous genes in deep subseafloor sedimentary metagenomes.</title>
        <authorList>
            <person name="Kawai M."/>
            <person name="Futagami T."/>
            <person name="Toyoda A."/>
            <person name="Takaki Y."/>
            <person name="Nishi S."/>
            <person name="Hori S."/>
            <person name="Arai W."/>
            <person name="Tsubouchi T."/>
            <person name="Morono Y."/>
            <person name="Uchiyama I."/>
            <person name="Ito T."/>
            <person name="Fujiyama A."/>
            <person name="Inagaki F."/>
            <person name="Takami H."/>
        </authorList>
    </citation>
    <scope>NUCLEOTIDE SEQUENCE</scope>
    <source>
        <strain evidence="1">Expedition CK06-06</strain>
    </source>
</reference>
<dbReference type="InterPro" id="IPR038133">
    <property type="entry name" value="Ribo_III_sf_archaeal"/>
</dbReference>
<dbReference type="InterPro" id="IPR021568">
    <property type="entry name" value="Ribonuclease_III_archaeal"/>
</dbReference>
<dbReference type="Pfam" id="PF11469">
    <property type="entry name" value="Ribonucleas_3_2"/>
    <property type="match status" value="1"/>
</dbReference>
<name>X0U2B1_9ZZZZ</name>
<dbReference type="InterPro" id="IPR036389">
    <property type="entry name" value="RNase_III_sf"/>
</dbReference>
<dbReference type="GO" id="GO:0004525">
    <property type="term" value="F:ribonuclease III activity"/>
    <property type="evidence" value="ECO:0007669"/>
    <property type="project" value="InterPro"/>
</dbReference>
<comment type="caution">
    <text evidence="1">The sequence shown here is derived from an EMBL/GenBank/DDBJ whole genome shotgun (WGS) entry which is preliminary data.</text>
</comment>
<organism evidence="1">
    <name type="scientific">marine sediment metagenome</name>
    <dbReference type="NCBI Taxonomy" id="412755"/>
    <lineage>
        <taxon>unclassified sequences</taxon>
        <taxon>metagenomes</taxon>
        <taxon>ecological metagenomes</taxon>
    </lineage>
</organism>
<dbReference type="SUPFAM" id="SSF69065">
    <property type="entry name" value="RNase III domain-like"/>
    <property type="match status" value="1"/>
</dbReference>
<gene>
    <name evidence="1" type="ORF">S01H1_21267</name>
</gene>